<dbReference type="InterPro" id="IPR036390">
    <property type="entry name" value="WH_DNA-bd_sf"/>
</dbReference>
<comment type="caution">
    <text evidence="6">The sequence shown here is derived from an EMBL/GenBank/DDBJ whole genome shotgun (WGS) entry which is preliminary data.</text>
</comment>
<evidence type="ECO:0000256" key="1">
    <source>
        <dbReference type="ARBA" id="ARBA00009437"/>
    </source>
</evidence>
<dbReference type="CDD" id="cd05466">
    <property type="entry name" value="PBP2_LTTR_substrate"/>
    <property type="match status" value="1"/>
</dbReference>
<dbReference type="PANTHER" id="PTHR30126:SF40">
    <property type="entry name" value="HTH-TYPE TRANSCRIPTIONAL REGULATOR GLTR"/>
    <property type="match status" value="1"/>
</dbReference>
<dbReference type="Pfam" id="PF03466">
    <property type="entry name" value="LysR_substrate"/>
    <property type="match status" value="1"/>
</dbReference>
<accession>A0A2T5UYP5</accession>
<dbReference type="PANTHER" id="PTHR30126">
    <property type="entry name" value="HTH-TYPE TRANSCRIPTIONAL REGULATOR"/>
    <property type="match status" value="1"/>
</dbReference>
<dbReference type="InterPro" id="IPR000847">
    <property type="entry name" value="LysR_HTH_N"/>
</dbReference>
<dbReference type="SUPFAM" id="SSF46785">
    <property type="entry name" value="Winged helix' DNA-binding domain"/>
    <property type="match status" value="1"/>
</dbReference>
<keyword evidence="4" id="KW-0804">Transcription</keyword>
<keyword evidence="7" id="KW-1185">Reference proteome</keyword>
<dbReference type="SUPFAM" id="SSF53850">
    <property type="entry name" value="Periplasmic binding protein-like II"/>
    <property type="match status" value="1"/>
</dbReference>
<evidence type="ECO:0000313" key="7">
    <source>
        <dbReference type="Proteomes" id="UP000244081"/>
    </source>
</evidence>
<dbReference type="FunFam" id="1.10.10.10:FF:000001">
    <property type="entry name" value="LysR family transcriptional regulator"/>
    <property type="match status" value="1"/>
</dbReference>
<reference evidence="6 7" key="1">
    <citation type="submission" date="2018-04" db="EMBL/GenBank/DDBJ databases">
        <title>Genomic Encyclopedia of Archaeal and Bacterial Type Strains, Phase II (KMG-II): from individual species to whole genera.</title>
        <authorList>
            <person name="Goeker M."/>
        </authorList>
    </citation>
    <scope>NUCLEOTIDE SEQUENCE [LARGE SCALE GENOMIC DNA]</scope>
    <source>
        <strain evidence="6 7">DSM 23382</strain>
    </source>
</reference>
<dbReference type="PROSITE" id="PS50931">
    <property type="entry name" value="HTH_LYSR"/>
    <property type="match status" value="1"/>
</dbReference>
<evidence type="ECO:0000259" key="5">
    <source>
        <dbReference type="PROSITE" id="PS50931"/>
    </source>
</evidence>
<evidence type="ECO:0000313" key="6">
    <source>
        <dbReference type="EMBL" id="PTW56623.1"/>
    </source>
</evidence>
<dbReference type="Gene3D" id="3.40.190.10">
    <property type="entry name" value="Periplasmic binding protein-like II"/>
    <property type="match status" value="2"/>
</dbReference>
<evidence type="ECO:0000256" key="3">
    <source>
        <dbReference type="ARBA" id="ARBA00023125"/>
    </source>
</evidence>
<dbReference type="InterPro" id="IPR005119">
    <property type="entry name" value="LysR_subst-bd"/>
</dbReference>
<evidence type="ECO:0000256" key="4">
    <source>
        <dbReference type="ARBA" id="ARBA00023163"/>
    </source>
</evidence>
<dbReference type="OrthoDB" id="9791253at2"/>
<keyword evidence="3 6" id="KW-0238">DNA-binding</keyword>
<gene>
    <name evidence="6" type="ORF">C8N35_11186</name>
</gene>
<dbReference type="Proteomes" id="UP000244081">
    <property type="component" value="Unassembled WGS sequence"/>
</dbReference>
<dbReference type="RefSeq" id="WP_107991656.1">
    <property type="nucleotide sequence ID" value="NZ_QAYG01000011.1"/>
</dbReference>
<dbReference type="Pfam" id="PF00126">
    <property type="entry name" value="HTH_1"/>
    <property type="match status" value="1"/>
</dbReference>
<evidence type="ECO:0000256" key="2">
    <source>
        <dbReference type="ARBA" id="ARBA00023015"/>
    </source>
</evidence>
<organism evidence="6 7">
    <name type="scientific">Breoghania corrubedonensis</name>
    <dbReference type="NCBI Taxonomy" id="665038"/>
    <lineage>
        <taxon>Bacteria</taxon>
        <taxon>Pseudomonadati</taxon>
        <taxon>Pseudomonadota</taxon>
        <taxon>Alphaproteobacteria</taxon>
        <taxon>Hyphomicrobiales</taxon>
        <taxon>Stappiaceae</taxon>
        <taxon>Breoghania</taxon>
    </lineage>
</organism>
<dbReference type="EMBL" id="QAYG01000011">
    <property type="protein sequence ID" value="PTW56623.1"/>
    <property type="molecule type" value="Genomic_DNA"/>
</dbReference>
<dbReference type="GO" id="GO:0000976">
    <property type="term" value="F:transcription cis-regulatory region binding"/>
    <property type="evidence" value="ECO:0007669"/>
    <property type="project" value="TreeGrafter"/>
</dbReference>
<keyword evidence="2" id="KW-0805">Transcription regulation</keyword>
<name>A0A2T5UYP5_9HYPH</name>
<sequence length="311" mass="34464">MRALNLDQIRAFLAVCRSGGVQKAAQHLNLTQPAVTTRIRKLEDSLGVSLFERQISGMKLTKRGELLLQYAEQFERLADRVEEVVVAPEGIDRRLRVGASETVAQCWLPDLVSALHRKFPRLEVDINVDISVNLRAALLAREIDLAILLGPISEYSVDNVTLPGFELAWFVAADAADPAEGAHRLFEDKPVISYARNTRPWRELKSLLFDRVGPDVSVFPSSSLSACFRLVEAGLGVAALPRVLGHKLVREGSIREFDPGWKPSELRFSASYLGDPHDHMVEAAAELSQTISEAWHLENDRRGSAGDGKRP</sequence>
<comment type="similarity">
    <text evidence="1">Belongs to the LysR transcriptional regulatory family.</text>
</comment>
<dbReference type="PRINTS" id="PR00039">
    <property type="entry name" value="HTHLYSR"/>
</dbReference>
<dbReference type="Gene3D" id="1.10.10.10">
    <property type="entry name" value="Winged helix-like DNA-binding domain superfamily/Winged helix DNA-binding domain"/>
    <property type="match status" value="1"/>
</dbReference>
<feature type="domain" description="HTH lysR-type" evidence="5">
    <location>
        <begin position="4"/>
        <end position="61"/>
    </location>
</feature>
<protein>
    <submittedName>
        <fullName evidence="6">DNA-binding transcriptional LysR family regulator</fullName>
    </submittedName>
</protein>
<dbReference type="AlphaFoldDB" id="A0A2T5UYP5"/>
<dbReference type="GO" id="GO:0003700">
    <property type="term" value="F:DNA-binding transcription factor activity"/>
    <property type="evidence" value="ECO:0007669"/>
    <property type="project" value="InterPro"/>
</dbReference>
<dbReference type="InterPro" id="IPR036388">
    <property type="entry name" value="WH-like_DNA-bd_sf"/>
</dbReference>
<proteinExistence type="inferred from homology"/>